<keyword evidence="15" id="KW-1185">Reference proteome</keyword>
<dbReference type="Proteomes" id="UP001620339">
    <property type="component" value="Unassembled WGS sequence"/>
</dbReference>
<keyword evidence="7" id="KW-0653">Protein transport</keyword>
<evidence type="ECO:0000256" key="3">
    <source>
        <dbReference type="ARBA" id="ARBA00011245"/>
    </source>
</evidence>
<protein>
    <recommendedName>
        <fullName evidence="4">Outer-membrane lipoprotein LolB</fullName>
    </recommendedName>
</protein>
<accession>A0ABW8J979</accession>
<keyword evidence="5" id="KW-0813">Transport</keyword>
<organism evidence="14 15">
    <name type="scientific">Rhodanobacter hydrolyticus</name>
    <dbReference type="NCBI Taxonomy" id="2250595"/>
    <lineage>
        <taxon>Bacteria</taxon>
        <taxon>Pseudomonadati</taxon>
        <taxon>Pseudomonadota</taxon>
        <taxon>Gammaproteobacteria</taxon>
        <taxon>Lysobacterales</taxon>
        <taxon>Rhodanobacteraceae</taxon>
        <taxon>Rhodanobacter</taxon>
    </lineage>
</organism>
<dbReference type="SUPFAM" id="SSF89392">
    <property type="entry name" value="Prokaryotic lipoproteins and lipoprotein localization factors"/>
    <property type="match status" value="1"/>
</dbReference>
<evidence type="ECO:0000256" key="13">
    <source>
        <dbReference type="SAM" id="SignalP"/>
    </source>
</evidence>
<feature type="chain" id="PRO_5047385374" description="Outer-membrane lipoprotein LolB" evidence="13">
    <location>
        <begin position="25"/>
        <end position="203"/>
    </location>
</feature>
<feature type="signal peptide" evidence="13">
    <location>
        <begin position="1"/>
        <end position="24"/>
    </location>
</feature>
<sequence>MKRHFRFLAVAVPLLLAACVPQQATRIKGDAGLLSAQVAREQALAHTDHWTLQGRLGVSDGHAGGSGSLTWTQDGDRYEFVLHGPALSGADFRLSGGPDGATLEGVNGGPLHGPDAEALMQRALGWTVPLHDLRAWVLGLRADSGPAELAFGDNRLPSLLTQDGWSVDYRTWDTTRQPPLPTTVFAARPPYKVRLSIEAWSLH</sequence>
<name>A0ABW8J979_9GAMM</name>
<comment type="similarity">
    <text evidence="2">Belongs to the LolB family.</text>
</comment>
<evidence type="ECO:0000256" key="5">
    <source>
        <dbReference type="ARBA" id="ARBA00022448"/>
    </source>
</evidence>
<dbReference type="EMBL" id="JADIKK010000008">
    <property type="protein sequence ID" value="MFK2878857.1"/>
    <property type="molecule type" value="Genomic_DNA"/>
</dbReference>
<evidence type="ECO:0000256" key="2">
    <source>
        <dbReference type="ARBA" id="ARBA00009696"/>
    </source>
</evidence>
<keyword evidence="12 14" id="KW-0449">Lipoprotein</keyword>
<dbReference type="InterPro" id="IPR029046">
    <property type="entry name" value="LolA/LolB/LppX"/>
</dbReference>
<proteinExistence type="inferred from homology"/>
<evidence type="ECO:0000256" key="6">
    <source>
        <dbReference type="ARBA" id="ARBA00022729"/>
    </source>
</evidence>
<dbReference type="Pfam" id="PF03550">
    <property type="entry name" value="LolB"/>
    <property type="match status" value="1"/>
</dbReference>
<reference evidence="14 15" key="1">
    <citation type="submission" date="2020-10" db="EMBL/GenBank/DDBJ databases">
        <title>Phylogeny of dyella-like bacteria.</title>
        <authorList>
            <person name="Fu J."/>
        </authorList>
    </citation>
    <scope>NUCLEOTIDE SEQUENCE [LARGE SCALE GENOMIC DNA]</scope>
    <source>
        <strain evidence="14 15">KACC 19113</strain>
    </source>
</reference>
<evidence type="ECO:0000256" key="9">
    <source>
        <dbReference type="ARBA" id="ARBA00023139"/>
    </source>
</evidence>
<evidence type="ECO:0000256" key="7">
    <source>
        <dbReference type="ARBA" id="ARBA00022927"/>
    </source>
</evidence>
<evidence type="ECO:0000256" key="1">
    <source>
        <dbReference type="ARBA" id="ARBA00004459"/>
    </source>
</evidence>
<dbReference type="CDD" id="cd16326">
    <property type="entry name" value="LolB"/>
    <property type="match status" value="1"/>
</dbReference>
<evidence type="ECO:0000256" key="8">
    <source>
        <dbReference type="ARBA" id="ARBA00023136"/>
    </source>
</evidence>
<comment type="subunit">
    <text evidence="3">Monomer.</text>
</comment>
<evidence type="ECO:0000256" key="4">
    <source>
        <dbReference type="ARBA" id="ARBA00016202"/>
    </source>
</evidence>
<dbReference type="Gene3D" id="2.50.20.10">
    <property type="entry name" value="Lipoprotein localisation LolA/LolB/LppX"/>
    <property type="match status" value="1"/>
</dbReference>
<dbReference type="PROSITE" id="PS51257">
    <property type="entry name" value="PROKAR_LIPOPROTEIN"/>
    <property type="match status" value="1"/>
</dbReference>
<keyword evidence="11" id="KW-0998">Cell outer membrane</keyword>
<dbReference type="InterPro" id="IPR004565">
    <property type="entry name" value="OM_lipoprot_LolB"/>
</dbReference>
<evidence type="ECO:0000256" key="12">
    <source>
        <dbReference type="ARBA" id="ARBA00023288"/>
    </source>
</evidence>
<comment type="subcellular location">
    <subcellularLocation>
        <location evidence="1">Cell outer membrane</location>
        <topology evidence="1">Lipid-anchor</topology>
    </subcellularLocation>
</comment>
<evidence type="ECO:0000313" key="14">
    <source>
        <dbReference type="EMBL" id="MFK2878857.1"/>
    </source>
</evidence>
<comment type="caution">
    <text evidence="14">The sequence shown here is derived from an EMBL/GenBank/DDBJ whole genome shotgun (WGS) entry which is preliminary data.</text>
</comment>
<dbReference type="RefSeq" id="WP_404615741.1">
    <property type="nucleotide sequence ID" value="NZ_JADIKK010000008.1"/>
</dbReference>
<keyword evidence="10" id="KW-0143">Chaperone</keyword>
<keyword evidence="6 13" id="KW-0732">Signal</keyword>
<keyword evidence="8" id="KW-0472">Membrane</keyword>
<keyword evidence="9" id="KW-0564">Palmitate</keyword>
<gene>
    <name evidence="14" type="primary">lolB</name>
    <name evidence="14" type="ORF">ISP25_17435</name>
</gene>
<evidence type="ECO:0000256" key="10">
    <source>
        <dbReference type="ARBA" id="ARBA00023186"/>
    </source>
</evidence>
<dbReference type="NCBIfam" id="TIGR00548">
    <property type="entry name" value="lolB"/>
    <property type="match status" value="1"/>
</dbReference>
<evidence type="ECO:0000313" key="15">
    <source>
        <dbReference type="Proteomes" id="UP001620339"/>
    </source>
</evidence>
<evidence type="ECO:0000256" key="11">
    <source>
        <dbReference type="ARBA" id="ARBA00023237"/>
    </source>
</evidence>